<evidence type="ECO:0000313" key="2">
    <source>
        <dbReference type="Proteomes" id="UP001499967"/>
    </source>
</evidence>
<dbReference type="InterPro" id="IPR029063">
    <property type="entry name" value="SAM-dependent_MTases_sf"/>
</dbReference>
<dbReference type="RefSeq" id="WP_379588474.1">
    <property type="nucleotide sequence ID" value="NZ_BAAAHP010000045.1"/>
</dbReference>
<dbReference type="Gene3D" id="3.40.50.150">
    <property type="entry name" value="Vaccinia Virus protein VP39"/>
    <property type="match status" value="1"/>
</dbReference>
<accession>A0ABP4A0A8</accession>
<protein>
    <recommendedName>
        <fullName evidence="3">Methyltransferase family protein</fullName>
    </recommendedName>
</protein>
<gene>
    <name evidence="1" type="ORF">GCM10009559_15640</name>
</gene>
<dbReference type="Proteomes" id="UP001499967">
    <property type="component" value="Unassembled WGS sequence"/>
</dbReference>
<reference evidence="2" key="1">
    <citation type="journal article" date="2019" name="Int. J. Syst. Evol. Microbiol.">
        <title>The Global Catalogue of Microorganisms (GCM) 10K type strain sequencing project: providing services to taxonomists for standard genome sequencing and annotation.</title>
        <authorList>
            <consortium name="The Broad Institute Genomics Platform"/>
            <consortium name="The Broad Institute Genome Sequencing Center for Infectious Disease"/>
            <person name="Wu L."/>
            <person name="Ma J."/>
        </authorList>
    </citation>
    <scope>NUCLEOTIDE SEQUENCE [LARGE SCALE GENOMIC DNA]</scope>
    <source>
        <strain evidence="2">JCM 11117</strain>
    </source>
</reference>
<name>A0ABP4A0A8_9PSEU</name>
<evidence type="ECO:0008006" key="3">
    <source>
        <dbReference type="Google" id="ProtNLM"/>
    </source>
</evidence>
<dbReference type="EMBL" id="BAAAHP010000045">
    <property type="protein sequence ID" value="GAA0929086.1"/>
    <property type="molecule type" value="Genomic_DNA"/>
</dbReference>
<organism evidence="1 2">
    <name type="scientific">Pseudonocardia zijingensis</name>
    <dbReference type="NCBI Taxonomy" id="153376"/>
    <lineage>
        <taxon>Bacteria</taxon>
        <taxon>Bacillati</taxon>
        <taxon>Actinomycetota</taxon>
        <taxon>Actinomycetes</taxon>
        <taxon>Pseudonocardiales</taxon>
        <taxon>Pseudonocardiaceae</taxon>
        <taxon>Pseudonocardia</taxon>
    </lineage>
</organism>
<keyword evidence="2" id="KW-1185">Reference proteome</keyword>
<comment type="caution">
    <text evidence="1">The sequence shown here is derived from an EMBL/GenBank/DDBJ whole genome shotgun (WGS) entry which is preliminary data.</text>
</comment>
<dbReference type="SUPFAM" id="SSF53335">
    <property type="entry name" value="S-adenosyl-L-methionine-dependent methyltransferases"/>
    <property type="match status" value="1"/>
</dbReference>
<evidence type="ECO:0000313" key="1">
    <source>
        <dbReference type="EMBL" id="GAA0929086.1"/>
    </source>
</evidence>
<sequence>MLDLAEDVSGLRVLDAGCGSGPVSAALRDRGAVVATSYEFDWWFGGRTVPMKFCRKPLHAMTDAFTEAGFHISAISEPPPDPAARDPFPDDFAALSTIPGFLFFVVEVPGSTPVR</sequence>
<proteinExistence type="predicted"/>